<gene>
    <name evidence="1" type="ORF">L3Q82_013829</name>
</gene>
<dbReference type="EMBL" id="CM041547">
    <property type="protein sequence ID" value="KAI3359833.1"/>
    <property type="molecule type" value="Genomic_DNA"/>
</dbReference>
<protein>
    <submittedName>
        <fullName evidence="1">Uncharacterized protein</fullName>
    </submittedName>
</protein>
<sequence length="1148" mass="121746">MDRVDNGGREHGPLGLNVLQPPSLGICEKLFRRWELKTSLTEGSARRSQQTLTIRLGLPGLSNFLLCQRIQLTTTTRRREATLSFTGSELQHMAAELGSYKQAHTSSPPLTLGNSRVVEGPAPLKELGSRAQAMRGGIGSSRPPATTATQTTLHRPLMDLPAWVVSLLEGGPTSPFRAEPGRVPWAKTRPPGARLRAPKPQAWLQGGAPVFEGVYNNARMLHFLTAVVGSTCDVRVKNGTVYEGIFKTLSSQCELAVDAVHKRSDGGGGGGQSSPPKIEDITDTMIFSPADMVTMTCRDVDLSFAVRGNRTHGEIGDGLTSVHAFTDTAISTSRVNGDHREKVLQRWDGNGNGENFELESDTSNGWDANEMFKFNEETYGVKSTYDSSLSMYTMPLEKGNSEVYRQREARAARLANEIESSLQYRRRVSLENEEGRSEEEKYSAVVREREDRASPGFTSTSREGKYVPLSQRAREIGLSGSSGRTGGSGRTAAPTSSRHPPPGSSSPKPPSDRSSPQSVRTACSPHQSQSNPPAASSPPCTNHILPHSPSPIRRRSPTSRARLLMESHPELPPNLRDFRAEPCETRTPSPHLQVVSRPLKPDATPQDLLMVGPAFLDSSPSTVTTPTTTKPSGPTPLFPVDVNEILSTAAKERTESLHSPQEGKSSKAPSVQHRSQLEELRKFGKEFRLQPSSSPSASSASADPPQPTDSSSSPAPPKPVTSSASDLQQATEAAPPTTAAPTAPASPQSSGPEGPRPGTQSSPGSEEAGPESSERTEVVSVAAAQVKNSTLNPNAKEFLPIKGNAAVKPPSTPTPPRPTPPSPSVVLPPSGQPGGGGGAIYSNPPGHYLSYVSPIHIQGHSIQAPQMYQYTMSTVSQGKYPRAKGPVVGQRPDHPSPASPMISAAASAAGPPLVASPYPQSYLQYGHVIQAMPPHYHGQTIYSMLQGGARMLTSAAPPQPMGPPGPQFPNQAEGQPGPQQAMYAQSFSHHSGSIHHPQPSSTPTGNQPPLQHTAPSPGHTQSSQSGAQPQSIFHSGALSAPNPPNLPPGHSSPQASYAMQGYGLAPHQPLPHGFPSIGQLTQAHVTGGISGPHHSSGPGLPHVMLHYVPPQQSSGSSPQQGAPQHFYIGHPQGKPPPPQTQAGSGPHL</sequence>
<evidence type="ECO:0000313" key="2">
    <source>
        <dbReference type="Proteomes" id="UP000831701"/>
    </source>
</evidence>
<keyword evidence="2" id="KW-1185">Reference proteome</keyword>
<evidence type="ECO:0000313" key="1">
    <source>
        <dbReference type="EMBL" id="KAI3359833.1"/>
    </source>
</evidence>
<accession>A0ACB8VX88</accession>
<proteinExistence type="predicted"/>
<dbReference type="Proteomes" id="UP000831701">
    <property type="component" value="Chromosome 17"/>
</dbReference>
<name>A0ACB8VX88_9TELE</name>
<reference evidence="1" key="1">
    <citation type="submission" date="2022-04" db="EMBL/GenBank/DDBJ databases">
        <title>Jade perch genome.</title>
        <authorList>
            <person name="Chao B."/>
        </authorList>
    </citation>
    <scope>NUCLEOTIDE SEQUENCE</scope>
    <source>
        <strain evidence="1">CB-2022</strain>
    </source>
</reference>
<organism evidence="1 2">
    <name type="scientific">Scortum barcoo</name>
    <name type="common">barcoo grunter</name>
    <dbReference type="NCBI Taxonomy" id="214431"/>
    <lineage>
        <taxon>Eukaryota</taxon>
        <taxon>Metazoa</taxon>
        <taxon>Chordata</taxon>
        <taxon>Craniata</taxon>
        <taxon>Vertebrata</taxon>
        <taxon>Euteleostomi</taxon>
        <taxon>Actinopterygii</taxon>
        <taxon>Neopterygii</taxon>
        <taxon>Teleostei</taxon>
        <taxon>Neoteleostei</taxon>
        <taxon>Acanthomorphata</taxon>
        <taxon>Eupercaria</taxon>
        <taxon>Centrarchiformes</taxon>
        <taxon>Terapontoidei</taxon>
        <taxon>Terapontidae</taxon>
        <taxon>Scortum</taxon>
    </lineage>
</organism>
<comment type="caution">
    <text evidence="1">The sequence shown here is derived from an EMBL/GenBank/DDBJ whole genome shotgun (WGS) entry which is preliminary data.</text>
</comment>